<accession>A0ABQ7EXV1</accession>
<dbReference type="EMBL" id="QGKV02000297">
    <property type="protein sequence ID" value="KAF3608469.1"/>
    <property type="molecule type" value="Genomic_DNA"/>
</dbReference>
<comment type="caution">
    <text evidence="1">The sequence shown here is derived from an EMBL/GenBank/DDBJ whole genome shotgun (WGS) entry which is preliminary data.</text>
</comment>
<proteinExistence type="predicted"/>
<sequence length="359" mass="40977">MDWPCSKSNSGTLIRQATGSRRRRLFVFFFFPNLLPPRRIGSFAFLRRSSPPSHFPSLASSSYSLRFISFSCTGAALGRLLTVPSHSGSGLALSPPFSPPLHRSAVFEIRRVRPRGRQSKEMAFHSEEDKSEDYLIKIVLIGDCAVRTSNLLARFARDEMLVVYCWICFLLEIRLLTVPSHSGSGLALSPPFSPPLHRSAVFEIRRVRPRGRQSKEMAFHSEEDKSEDYLIKIVLIGDCAVRTSNLLARFARDEMLVVYCWICFLLEIRFWKRGEGAKATVEARQTRLWSSSALASPPHYHHRFIKEQGKEKKSRYIAASPVKRGAAVVQTGGGVVVVRWRCKHHGRRRLKKNVVWWMY</sequence>
<keyword evidence="2" id="KW-1185">Reference proteome</keyword>
<evidence type="ECO:0000313" key="1">
    <source>
        <dbReference type="EMBL" id="KAF3608469.1"/>
    </source>
</evidence>
<reference evidence="1 2" key="1">
    <citation type="journal article" date="2020" name="BMC Genomics">
        <title>Intraspecific diversification of the crop wild relative Brassica cretica Lam. using demographic model selection.</title>
        <authorList>
            <person name="Kioukis A."/>
            <person name="Michalopoulou V.A."/>
            <person name="Briers L."/>
            <person name="Pirintsos S."/>
            <person name="Studholme D.J."/>
            <person name="Pavlidis P."/>
            <person name="Sarris P.F."/>
        </authorList>
    </citation>
    <scope>NUCLEOTIDE SEQUENCE [LARGE SCALE GENOMIC DNA]</scope>
    <source>
        <strain evidence="2">cv. PFS-1207/04</strain>
    </source>
</reference>
<dbReference type="Proteomes" id="UP000266723">
    <property type="component" value="Unassembled WGS sequence"/>
</dbReference>
<gene>
    <name evidence="1" type="ORF">DY000_02049344</name>
</gene>
<organism evidence="1 2">
    <name type="scientific">Brassica cretica</name>
    <name type="common">Mustard</name>
    <dbReference type="NCBI Taxonomy" id="69181"/>
    <lineage>
        <taxon>Eukaryota</taxon>
        <taxon>Viridiplantae</taxon>
        <taxon>Streptophyta</taxon>
        <taxon>Embryophyta</taxon>
        <taxon>Tracheophyta</taxon>
        <taxon>Spermatophyta</taxon>
        <taxon>Magnoliopsida</taxon>
        <taxon>eudicotyledons</taxon>
        <taxon>Gunneridae</taxon>
        <taxon>Pentapetalae</taxon>
        <taxon>rosids</taxon>
        <taxon>malvids</taxon>
        <taxon>Brassicales</taxon>
        <taxon>Brassicaceae</taxon>
        <taxon>Brassiceae</taxon>
        <taxon>Brassica</taxon>
    </lineage>
</organism>
<evidence type="ECO:0000313" key="2">
    <source>
        <dbReference type="Proteomes" id="UP000266723"/>
    </source>
</evidence>
<protein>
    <submittedName>
        <fullName evidence="1">Uncharacterized protein</fullName>
    </submittedName>
</protein>
<name>A0ABQ7EXV1_BRACR</name>